<dbReference type="EMBL" id="BMAU01021230">
    <property type="protein sequence ID" value="GFY01848.1"/>
    <property type="molecule type" value="Genomic_DNA"/>
</dbReference>
<dbReference type="Proteomes" id="UP000887159">
    <property type="component" value="Unassembled WGS sequence"/>
</dbReference>
<sequence>MLPQFYLGWALSSHNLAHSRALTRDGHNSRKRTKEKKEQLHIAAGFINLAEWVHIVHRRSHRSTSLCVDYAEDLTRLARRRKFLLNILSWWCYFSIVGFFTRVKFCLWFGLGGRMRYWVLSGGATCLVMECKSN</sequence>
<comment type="caution">
    <text evidence="2">The sequence shown here is derived from an EMBL/GenBank/DDBJ whole genome shotgun (WGS) entry which is preliminary data.</text>
</comment>
<feature type="transmembrane region" description="Helical" evidence="1">
    <location>
        <begin position="83"/>
        <end position="103"/>
    </location>
</feature>
<protein>
    <submittedName>
        <fullName evidence="2">Uncharacterized protein</fullName>
    </submittedName>
</protein>
<evidence type="ECO:0000256" key="1">
    <source>
        <dbReference type="SAM" id="Phobius"/>
    </source>
</evidence>
<evidence type="ECO:0000313" key="3">
    <source>
        <dbReference type="Proteomes" id="UP000887159"/>
    </source>
</evidence>
<accession>A0A8X6S7E6</accession>
<proteinExistence type="predicted"/>
<gene>
    <name evidence="2" type="ORF">TNCV_1468361</name>
</gene>
<organism evidence="2 3">
    <name type="scientific">Trichonephila clavipes</name>
    <name type="common">Golden silk orbweaver</name>
    <name type="synonym">Nephila clavipes</name>
    <dbReference type="NCBI Taxonomy" id="2585209"/>
    <lineage>
        <taxon>Eukaryota</taxon>
        <taxon>Metazoa</taxon>
        <taxon>Ecdysozoa</taxon>
        <taxon>Arthropoda</taxon>
        <taxon>Chelicerata</taxon>
        <taxon>Arachnida</taxon>
        <taxon>Araneae</taxon>
        <taxon>Araneomorphae</taxon>
        <taxon>Entelegynae</taxon>
        <taxon>Araneoidea</taxon>
        <taxon>Nephilidae</taxon>
        <taxon>Trichonephila</taxon>
    </lineage>
</organism>
<keyword evidence="3" id="KW-1185">Reference proteome</keyword>
<keyword evidence="1" id="KW-0812">Transmembrane</keyword>
<name>A0A8X6S7E6_TRICX</name>
<evidence type="ECO:0000313" key="2">
    <source>
        <dbReference type="EMBL" id="GFY01848.1"/>
    </source>
</evidence>
<keyword evidence="1" id="KW-1133">Transmembrane helix</keyword>
<dbReference type="AlphaFoldDB" id="A0A8X6S7E6"/>
<keyword evidence="1" id="KW-0472">Membrane</keyword>
<reference evidence="2" key="1">
    <citation type="submission" date="2020-08" db="EMBL/GenBank/DDBJ databases">
        <title>Multicomponent nature underlies the extraordinary mechanical properties of spider dragline silk.</title>
        <authorList>
            <person name="Kono N."/>
            <person name="Nakamura H."/>
            <person name="Mori M."/>
            <person name="Yoshida Y."/>
            <person name="Ohtoshi R."/>
            <person name="Malay A.D."/>
            <person name="Moran D.A.P."/>
            <person name="Tomita M."/>
            <person name="Numata K."/>
            <person name="Arakawa K."/>
        </authorList>
    </citation>
    <scope>NUCLEOTIDE SEQUENCE</scope>
</reference>